<evidence type="ECO:0000313" key="1">
    <source>
        <dbReference type="EMBL" id="PWE57153.1"/>
    </source>
</evidence>
<name>A0A2U2DUZ9_9HYPH</name>
<organism evidence="1 2">
    <name type="scientific">Metarhizobium album</name>
    <dbReference type="NCBI Taxonomy" id="2182425"/>
    <lineage>
        <taxon>Bacteria</taxon>
        <taxon>Pseudomonadati</taxon>
        <taxon>Pseudomonadota</taxon>
        <taxon>Alphaproteobacteria</taxon>
        <taxon>Hyphomicrobiales</taxon>
        <taxon>Rhizobiaceae</taxon>
        <taxon>Metarhizobium</taxon>
    </lineage>
</organism>
<protein>
    <submittedName>
        <fullName evidence="1">Uncharacterized protein</fullName>
    </submittedName>
</protein>
<sequence>MTRDEHGFDENRLLEGEVELWRNSQWRVTSFALEEVPGATGYWIAAHEVHRDMWPEHMKEKHWVDHGLFMEALAKARELHPQAVAA</sequence>
<comment type="caution">
    <text evidence="1">The sequence shown here is derived from an EMBL/GenBank/DDBJ whole genome shotgun (WGS) entry which is preliminary data.</text>
</comment>
<keyword evidence="2" id="KW-1185">Reference proteome</keyword>
<proteinExistence type="predicted"/>
<dbReference type="Proteomes" id="UP000245252">
    <property type="component" value="Unassembled WGS sequence"/>
</dbReference>
<dbReference type="EMBL" id="QFBC01000002">
    <property type="protein sequence ID" value="PWE57153.1"/>
    <property type="molecule type" value="Genomic_DNA"/>
</dbReference>
<gene>
    <name evidence="1" type="ORF">DEM27_05795</name>
</gene>
<dbReference type="OrthoDB" id="8454975at2"/>
<dbReference type="AlphaFoldDB" id="A0A2U2DUZ9"/>
<dbReference type="RefSeq" id="WP_109457256.1">
    <property type="nucleotide sequence ID" value="NZ_QFBC01000002.1"/>
</dbReference>
<accession>A0A2U2DUZ9</accession>
<reference evidence="1 2" key="1">
    <citation type="submission" date="2018-05" db="EMBL/GenBank/DDBJ databases">
        <title>The draft genome of strain NS-104.</title>
        <authorList>
            <person name="Hang P."/>
            <person name="Jiang J."/>
        </authorList>
    </citation>
    <scope>NUCLEOTIDE SEQUENCE [LARGE SCALE GENOMIC DNA]</scope>
    <source>
        <strain evidence="1 2">NS-104</strain>
    </source>
</reference>
<evidence type="ECO:0000313" key="2">
    <source>
        <dbReference type="Proteomes" id="UP000245252"/>
    </source>
</evidence>